<dbReference type="SUPFAM" id="SSF46785">
    <property type="entry name" value="Winged helix' DNA-binding domain"/>
    <property type="match status" value="1"/>
</dbReference>
<dbReference type="Proteomes" id="UP000518300">
    <property type="component" value="Unassembled WGS sequence"/>
</dbReference>
<evidence type="ECO:0000256" key="2">
    <source>
        <dbReference type="ARBA" id="ARBA00023015"/>
    </source>
</evidence>
<evidence type="ECO:0000256" key="1">
    <source>
        <dbReference type="ARBA" id="ARBA00009437"/>
    </source>
</evidence>
<evidence type="ECO:0000256" key="3">
    <source>
        <dbReference type="ARBA" id="ARBA00023125"/>
    </source>
</evidence>
<dbReference type="GO" id="GO:0032993">
    <property type="term" value="C:protein-DNA complex"/>
    <property type="evidence" value="ECO:0007669"/>
    <property type="project" value="TreeGrafter"/>
</dbReference>
<evidence type="ECO:0000259" key="6">
    <source>
        <dbReference type="PROSITE" id="PS50931"/>
    </source>
</evidence>
<dbReference type="CDD" id="cd08411">
    <property type="entry name" value="PBP2_OxyR"/>
    <property type="match status" value="1"/>
</dbReference>
<protein>
    <submittedName>
        <fullName evidence="7">LysR family transcriptional regulator</fullName>
    </submittedName>
</protein>
<dbReference type="Gene3D" id="1.10.10.10">
    <property type="entry name" value="Winged helix-like DNA-binding domain superfamily/Winged helix DNA-binding domain"/>
    <property type="match status" value="1"/>
</dbReference>
<dbReference type="Pfam" id="PF00126">
    <property type="entry name" value="HTH_1"/>
    <property type="match status" value="1"/>
</dbReference>
<evidence type="ECO:0000256" key="4">
    <source>
        <dbReference type="ARBA" id="ARBA00023159"/>
    </source>
</evidence>
<evidence type="ECO:0000313" key="8">
    <source>
        <dbReference type="Proteomes" id="UP000518300"/>
    </source>
</evidence>
<dbReference type="SUPFAM" id="SSF53850">
    <property type="entry name" value="Periplasmic binding protein-like II"/>
    <property type="match status" value="1"/>
</dbReference>
<organism evidence="7 8">
    <name type="scientific">Pyxidicoccus fallax</name>
    <dbReference type="NCBI Taxonomy" id="394095"/>
    <lineage>
        <taxon>Bacteria</taxon>
        <taxon>Pseudomonadati</taxon>
        <taxon>Myxococcota</taxon>
        <taxon>Myxococcia</taxon>
        <taxon>Myxococcales</taxon>
        <taxon>Cystobacterineae</taxon>
        <taxon>Myxococcaceae</taxon>
        <taxon>Pyxidicoccus</taxon>
    </lineage>
</organism>
<keyword evidence="8" id="KW-1185">Reference proteome</keyword>
<name>A0A848LQ98_9BACT</name>
<dbReference type="InterPro" id="IPR036390">
    <property type="entry name" value="WH_DNA-bd_sf"/>
</dbReference>
<feature type="domain" description="HTH lysR-type" evidence="6">
    <location>
        <begin position="8"/>
        <end position="65"/>
    </location>
</feature>
<dbReference type="Gene3D" id="3.40.190.10">
    <property type="entry name" value="Periplasmic binding protein-like II"/>
    <property type="match status" value="2"/>
</dbReference>
<dbReference type="PANTHER" id="PTHR30346">
    <property type="entry name" value="TRANSCRIPTIONAL DUAL REGULATOR HCAR-RELATED"/>
    <property type="match status" value="1"/>
</dbReference>
<dbReference type="EMBL" id="JABBJJ010000197">
    <property type="protein sequence ID" value="NMO19654.1"/>
    <property type="molecule type" value="Genomic_DNA"/>
</dbReference>
<gene>
    <name evidence="7" type="ORF">HG543_32985</name>
</gene>
<reference evidence="7 8" key="1">
    <citation type="submission" date="2020-04" db="EMBL/GenBank/DDBJ databases">
        <title>Draft genome of Pyxidicoccus fallax type strain.</title>
        <authorList>
            <person name="Whitworth D.E."/>
        </authorList>
    </citation>
    <scope>NUCLEOTIDE SEQUENCE [LARGE SCALE GENOMIC DNA]</scope>
    <source>
        <strain evidence="7 8">DSM 14698</strain>
    </source>
</reference>
<keyword evidence="5" id="KW-0804">Transcription</keyword>
<dbReference type="RefSeq" id="WP_169348897.1">
    <property type="nucleotide sequence ID" value="NZ_JABBJJ010000197.1"/>
</dbReference>
<proteinExistence type="inferred from homology"/>
<dbReference type="GO" id="GO:0003677">
    <property type="term" value="F:DNA binding"/>
    <property type="evidence" value="ECO:0007669"/>
    <property type="project" value="UniProtKB-KW"/>
</dbReference>
<evidence type="ECO:0000256" key="5">
    <source>
        <dbReference type="ARBA" id="ARBA00023163"/>
    </source>
</evidence>
<keyword evidence="2" id="KW-0805">Transcription regulation</keyword>
<comment type="similarity">
    <text evidence="1">Belongs to the LysR transcriptional regulatory family.</text>
</comment>
<dbReference type="AlphaFoldDB" id="A0A848LQ98"/>
<sequence>MNLAPHPFTLRQLQYFVAVAEALSFRKAAERCHVSQPSLSAQIAQLEGALGVQLFERDRRRVLLTPVGLELVERARRLLVEVDALTEAAKRAGDPLSGTLRLGVIPTVSPYLLPAVAPTLRKRFPRLTVRWLEDKTEVLVRDLDRGALDAALVALEAEVGDVESAVLAEDPFFLVTPRDHPLGQKKGEATPAELRGQDVLLLDEGHCFRTQALALCSRARAHELEFRATSLPTLTQMIASGAGISLLPALAVATEVKRSDLKVRPFAEPVPKRTLALVWRKRSPFTGALKEVAGAMREAWPRK</sequence>
<dbReference type="GO" id="GO:0003700">
    <property type="term" value="F:DNA-binding transcription factor activity"/>
    <property type="evidence" value="ECO:0007669"/>
    <property type="project" value="InterPro"/>
</dbReference>
<dbReference type="InterPro" id="IPR005119">
    <property type="entry name" value="LysR_subst-bd"/>
</dbReference>
<dbReference type="InterPro" id="IPR000847">
    <property type="entry name" value="LysR_HTH_N"/>
</dbReference>
<comment type="caution">
    <text evidence="7">The sequence shown here is derived from an EMBL/GenBank/DDBJ whole genome shotgun (WGS) entry which is preliminary data.</text>
</comment>
<dbReference type="PROSITE" id="PS50931">
    <property type="entry name" value="HTH_LYSR"/>
    <property type="match status" value="1"/>
</dbReference>
<dbReference type="PANTHER" id="PTHR30346:SF26">
    <property type="entry name" value="HYDROGEN PEROXIDE-INDUCIBLE GENES ACTIVATOR"/>
    <property type="match status" value="1"/>
</dbReference>
<dbReference type="Pfam" id="PF03466">
    <property type="entry name" value="LysR_substrate"/>
    <property type="match status" value="1"/>
</dbReference>
<dbReference type="PRINTS" id="PR00039">
    <property type="entry name" value="HTHLYSR"/>
</dbReference>
<accession>A0A848LQ98</accession>
<dbReference type="FunFam" id="1.10.10.10:FF:000001">
    <property type="entry name" value="LysR family transcriptional regulator"/>
    <property type="match status" value="1"/>
</dbReference>
<evidence type="ECO:0000313" key="7">
    <source>
        <dbReference type="EMBL" id="NMO19654.1"/>
    </source>
</evidence>
<dbReference type="InterPro" id="IPR036388">
    <property type="entry name" value="WH-like_DNA-bd_sf"/>
</dbReference>
<keyword evidence="3" id="KW-0238">DNA-binding</keyword>
<keyword evidence="4" id="KW-0010">Activator</keyword>